<dbReference type="InterPro" id="IPR026265">
    <property type="entry name" value="LptC"/>
</dbReference>
<name>A0A316EVW2_9BACT</name>
<dbReference type="Pfam" id="PF06835">
    <property type="entry name" value="LptC"/>
    <property type="match status" value="1"/>
</dbReference>
<dbReference type="GO" id="GO:0005886">
    <property type="term" value="C:plasma membrane"/>
    <property type="evidence" value="ECO:0007669"/>
    <property type="project" value="InterPro"/>
</dbReference>
<protein>
    <submittedName>
        <fullName evidence="1">LPS export ABC transporter protein LptC</fullName>
    </submittedName>
</protein>
<keyword evidence="2" id="KW-1185">Reference proteome</keyword>
<organism evidence="1 2">
    <name type="scientific">Arcicella aurantiaca</name>
    <dbReference type="NCBI Taxonomy" id="591202"/>
    <lineage>
        <taxon>Bacteria</taxon>
        <taxon>Pseudomonadati</taxon>
        <taxon>Bacteroidota</taxon>
        <taxon>Cytophagia</taxon>
        <taxon>Cytophagales</taxon>
        <taxon>Flectobacillaceae</taxon>
        <taxon>Arcicella</taxon>
    </lineage>
</organism>
<proteinExistence type="predicted"/>
<accession>A0A316EVW2</accession>
<dbReference type="InterPro" id="IPR010664">
    <property type="entry name" value="LipoPS_assembly_LptC-rel"/>
</dbReference>
<dbReference type="AlphaFoldDB" id="A0A316EVW2"/>
<sequence length="209" mass="24029">MYQIKILIKTVPQVLTSVVRFLYKQMLPFSNSSKSILCSLFSIIVLISCEEDKKDFKREDYKGPISEVYGINMSYTDSARLVVRMSTEAQLTMANEDKKYPKEVRVFFFDKMGNNTTKLRGDSAIYLKANNLYRVMGRVEINNQVKNETLATDELFWSPDTKKIYSNKAVDIKTPDQVIHGMGMDSNQDFTEYTIRRVNGVVSVKSLPQ</sequence>
<comment type="caution">
    <text evidence="1">The sequence shown here is derived from an EMBL/GenBank/DDBJ whole genome shotgun (WGS) entry which is preliminary data.</text>
</comment>
<dbReference type="Proteomes" id="UP000245489">
    <property type="component" value="Unassembled WGS sequence"/>
</dbReference>
<evidence type="ECO:0000313" key="1">
    <source>
        <dbReference type="EMBL" id="PWK27301.1"/>
    </source>
</evidence>
<reference evidence="1 2" key="1">
    <citation type="submission" date="2018-05" db="EMBL/GenBank/DDBJ databases">
        <title>Genomic Encyclopedia of Archaeal and Bacterial Type Strains, Phase II (KMG-II): from individual species to whole genera.</title>
        <authorList>
            <person name="Goeker M."/>
        </authorList>
    </citation>
    <scope>NUCLEOTIDE SEQUENCE [LARGE SCALE GENOMIC DNA]</scope>
    <source>
        <strain evidence="1 2">DSM 22214</strain>
    </source>
</reference>
<gene>
    <name evidence="1" type="ORF">LV89_01614</name>
</gene>
<dbReference type="Gene3D" id="2.60.450.10">
    <property type="entry name" value="Lipopolysaccharide (LPS) transport protein A like domain"/>
    <property type="match status" value="1"/>
</dbReference>
<evidence type="ECO:0000313" key="2">
    <source>
        <dbReference type="Proteomes" id="UP000245489"/>
    </source>
</evidence>
<dbReference type="NCBIfam" id="TIGR04409">
    <property type="entry name" value="LptC_YrbK"/>
    <property type="match status" value="1"/>
</dbReference>
<dbReference type="GO" id="GO:0015221">
    <property type="term" value="F:lipopolysaccharide transmembrane transporter activity"/>
    <property type="evidence" value="ECO:0007669"/>
    <property type="project" value="InterPro"/>
</dbReference>
<dbReference type="EMBL" id="QGGO01000007">
    <property type="protein sequence ID" value="PWK27301.1"/>
    <property type="molecule type" value="Genomic_DNA"/>
</dbReference>